<dbReference type="KEGG" id="mlil:QLS71_016360"/>
<keyword evidence="5" id="KW-1185">Reference proteome</keyword>
<dbReference type="SUPFAM" id="SSF50978">
    <property type="entry name" value="WD40 repeat-like"/>
    <property type="match status" value="2"/>
</dbReference>
<dbReference type="Gene3D" id="2.130.10.10">
    <property type="entry name" value="YVTN repeat-like/Quinoprotein amine dehydrogenase"/>
    <property type="match status" value="3"/>
</dbReference>
<dbReference type="PROSITE" id="PS50082">
    <property type="entry name" value="WD_REPEATS_2"/>
    <property type="match status" value="5"/>
</dbReference>
<dbReference type="PRINTS" id="PR00320">
    <property type="entry name" value="GPROTEINBRPT"/>
</dbReference>
<dbReference type="RefSeq" id="WP_308992719.1">
    <property type="nucleotide sequence ID" value="NZ_CP155618.1"/>
</dbReference>
<evidence type="ECO:0000313" key="5">
    <source>
        <dbReference type="Proteomes" id="UP001224325"/>
    </source>
</evidence>
<reference evidence="4" key="1">
    <citation type="submission" date="2024-04" db="EMBL/GenBank/DDBJ databases">
        <title>Mariniflexile litorale, isolated from the shallow sediments of the Sea of Japan.</title>
        <authorList>
            <person name="Romanenko L."/>
            <person name="Isaeva M."/>
        </authorList>
    </citation>
    <scope>NUCLEOTIDE SEQUENCE [LARGE SCALE GENOMIC DNA]</scope>
    <source>
        <strain evidence="4">KMM 9835</strain>
    </source>
</reference>
<dbReference type="Proteomes" id="UP001224325">
    <property type="component" value="Chromosome"/>
</dbReference>
<keyword evidence="1 3" id="KW-0853">WD repeat</keyword>
<dbReference type="InterPro" id="IPR020472">
    <property type="entry name" value="WD40_PAC1"/>
</dbReference>
<evidence type="ECO:0000256" key="1">
    <source>
        <dbReference type="ARBA" id="ARBA00022574"/>
    </source>
</evidence>
<dbReference type="PANTHER" id="PTHR19848">
    <property type="entry name" value="WD40 REPEAT PROTEIN"/>
    <property type="match status" value="1"/>
</dbReference>
<evidence type="ECO:0000256" key="2">
    <source>
        <dbReference type="ARBA" id="ARBA00022737"/>
    </source>
</evidence>
<feature type="repeat" description="WD" evidence="3">
    <location>
        <begin position="204"/>
        <end position="235"/>
    </location>
</feature>
<evidence type="ECO:0000313" key="4">
    <source>
        <dbReference type="EMBL" id="XBL13883.1"/>
    </source>
</evidence>
<dbReference type="PANTHER" id="PTHR19848:SF8">
    <property type="entry name" value="F-BOX AND WD REPEAT DOMAIN CONTAINING 7"/>
    <property type="match status" value="1"/>
</dbReference>
<sequence>MIQHQSPISGIDSFQDKYIATAGYDNRVILWDQKTKMSLARGYHDHLANSCKFSNCGTLLVSAGSDHLARLWEVPSMKLLAVFYDHKDDVEKIVVSSDGKHVATASRDNIVRLFASDGRLIRRYIGHEMDVISVAFSENGKELISCGDDGTIRIWDIDTGIEKNKLEFGDIETDTICIKNGVIYAGNDEGTISVIINQEVAFNISVHKAGIKNITYDEQSDMVLSCSYDYNVMLWRPDEKEGLVLIEKIECPLEVWLRASVIVNANTLAFGTFGNTYCNYYRDTKTWDLSTVNPTFGVNAVSVFNNQIVTIGDEGAIYLDGKKQVELGSLCNFLLLFDTFVLTGGQAGIIFNALTGEVIYKHHSPLNCGTSFKKEGRKMAVIGTYTGEGVVLEIRNGAVLFVEEIELHNNAIKGLASNDKILFSVCATSACAFFDLADFRVISRNLNAHDKIANGASVSRNGTFVSVSRDLKLRIWNTETFTSEVIETPHNHSLKCVAVGGKYDNLVGIGSYHGNTSIYNLKTKKWVWLKRFSTSGISSVYYDRGKEMFLFSSYDGKVYQLATKEFESPVMTLDSLENVAV</sequence>
<dbReference type="InterPro" id="IPR015943">
    <property type="entry name" value="WD40/YVTN_repeat-like_dom_sf"/>
</dbReference>
<dbReference type="InterPro" id="IPR001680">
    <property type="entry name" value="WD40_rpt"/>
</dbReference>
<dbReference type="InterPro" id="IPR019775">
    <property type="entry name" value="WD40_repeat_CS"/>
</dbReference>
<feature type="repeat" description="WD" evidence="3">
    <location>
        <begin position="124"/>
        <end position="165"/>
    </location>
</feature>
<dbReference type="PROSITE" id="PS00678">
    <property type="entry name" value="WD_REPEATS_1"/>
    <property type="match status" value="2"/>
</dbReference>
<accession>A0AAU7EF07</accession>
<dbReference type="AlphaFoldDB" id="A0AAU7EF07"/>
<feature type="repeat" description="WD" evidence="3">
    <location>
        <begin position="41"/>
        <end position="82"/>
    </location>
</feature>
<dbReference type="SMART" id="SM00320">
    <property type="entry name" value="WD40"/>
    <property type="match status" value="8"/>
</dbReference>
<organism evidence="4 5">
    <name type="scientific">Mariniflexile litorale</name>
    <dbReference type="NCBI Taxonomy" id="3045158"/>
    <lineage>
        <taxon>Bacteria</taxon>
        <taxon>Pseudomonadati</taxon>
        <taxon>Bacteroidota</taxon>
        <taxon>Flavobacteriia</taxon>
        <taxon>Flavobacteriales</taxon>
        <taxon>Flavobacteriaceae</taxon>
        <taxon>Mariniflexile</taxon>
    </lineage>
</organism>
<dbReference type="CDD" id="cd00200">
    <property type="entry name" value="WD40"/>
    <property type="match status" value="1"/>
</dbReference>
<proteinExistence type="predicted"/>
<gene>
    <name evidence="4" type="ORF">QLS71_016360</name>
</gene>
<dbReference type="EMBL" id="CP155618">
    <property type="protein sequence ID" value="XBL13883.1"/>
    <property type="molecule type" value="Genomic_DNA"/>
</dbReference>
<dbReference type="Pfam" id="PF00400">
    <property type="entry name" value="WD40"/>
    <property type="match status" value="6"/>
</dbReference>
<name>A0AAU7EF07_9FLAO</name>
<keyword evidence="2" id="KW-0677">Repeat</keyword>
<feature type="repeat" description="WD" evidence="3">
    <location>
        <begin position="83"/>
        <end position="114"/>
    </location>
</feature>
<feature type="repeat" description="WD" evidence="3">
    <location>
        <begin position="1"/>
        <end position="41"/>
    </location>
</feature>
<dbReference type="InterPro" id="IPR036322">
    <property type="entry name" value="WD40_repeat_dom_sf"/>
</dbReference>
<protein>
    <submittedName>
        <fullName evidence="4">WD40 repeat domain-containing protein</fullName>
    </submittedName>
</protein>
<evidence type="ECO:0000256" key="3">
    <source>
        <dbReference type="PROSITE-ProRule" id="PRU00221"/>
    </source>
</evidence>
<dbReference type="PROSITE" id="PS50294">
    <property type="entry name" value="WD_REPEATS_REGION"/>
    <property type="match status" value="1"/>
</dbReference>